<dbReference type="InterPro" id="IPR027417">
    <property type="entry name" value="P-loop_NTPase"/>
</dbReference>
<dbReference type="Proteomes" id="UP000023152">
    <property type="component" value="Unassembled WGS sequence"/>
</dbReference>
<reference evidence="1 2" key="1">
    <citation type="journal article" date="2013" name="Curr. Biol.">
        <title>The Genome of the Foraminiferan Reticulomyxa filosa.</title>
        <authorList>
            <person name="Glockner G."/>
            <person name="Hulsmann N."/>
            <person name="Schleicher M."/>
            <person name="Noegel A.A."/>
            <person name="Eichinger L."/>
            <person name="Gallinger C."/>
            <person name="Pawlowski J."/>
            <person name="Sierra R."/>
            <person name="Euteneuer U."/>
            <person name="Pillet L."/>
            <person name="Moustafa A."/>
            <person name="Platzer M."/>
            <person name="Groth M."/>
            <person name="Szafranski K."/>
            <person name="Schliwa M."/>
        </authorList>
    </citation>
    <scope>NUCLEOTIDE SEQUENCE [LARGE SCALE GENOMIC DNA]</scope>
</reference>
<evidence type="ECO:0000313" key="2">
    <source>
        <dbReference type="Proteomes" id="UP000023152"/>
    </source>
</evidence>
<sequence>MKQVNKEIIDVIHEDISFVFILDGFDEIFDKYNNNNNNNNERYFYDQFNLNEWKAKIIVTCRSHVLNDNDIKHVLIGSKNITKTSMIYLWPFSKGQMYGYIDKF</sequence>
<proteinExistence type="predicted"/>
<protein>
    <submittedName>
        <fullName evidence="1">GTP-binding protein EngA</fullName>
    </submittedName>
</protein>
<accession>X6LHX2</accession>
<feature type="non-terminal residue" evidence="1">
    <location>
        <position position="104"/>
    </location>
</feature>
<organism evidence="1 2">
    <name type="scientific">Reticulomyxa filosa</name>
    <dbReference type="NCBI Taxonomy" id="46433"/>
    <lineage>
        <taxon>Eukaryota</taxon>
        <taxon>Sar</taxon>
        <taxon>Rhizaria</taxon>
        <taxon>Retaria</taxon>
        <taxon>Foraminifera</taxon>
        <taxon>Monothalamids</taxon>
        <taxon>Reticulomyxidae</taxon>
        <taxon>Reticulomyxa</taxon>
    </lineage>
</organism>
<dbReference type="Gene3D" id="3.40.50.300">
    <property type="entry name" value="P-loop containing nucleotide triphosphate hydrolases"/>
    <property type="match status" value="1"/>
</dbReference>
<evidence type="ECO:0000313" key="1">
    <source>
        <dbReference type="EMBL" id="ETO00310.1"/>
    </source>
</evidence>
<name>X6LHX2_RETFI</name>
<dbReference type="AlphaFoldDB" id="X6LHX2"/>
<dbReference type="EMBL" id="ASPP01041379">
    <property type="protein sequence ID" value="ETO00310.1"/>
    <property type="molecule type" value="Genomic_DNA"/>
</dbReference>
<gene>
    <name evidence="1" type="ORF">RFI_37137</name>
</gene>
<comment type="caution">
    <text evidence="1">The sequence shown here is derived from an EMBL/GenBank/DDBJ whole genome shotgun (WGS) entry which is preliminary data.</text>
</comment>
<keyword evidence="2" id="KW-1185">Reference proteome</keyword>